<feature type="region of interest" description="Disordered" evidence="1">
    <location>
        <begin position="681"/>
        <end position="754"/>
    </location>
</feature>
<sequence>MALAQTFYNTVAPIRGPLQSIRPARYVPESAVSHKPNWIRTTAYSFGMDALNEEDRAIYENKNKEYDALIKAMDQDETQGYAGSPPPKRIRFSQKCSSCLLQGLDCSADRPVCSQCYYSTSKVTSILSTSTPPGLDSSSSSSATACSRGFCSYPTDALPLLPRDFVEDMMRTVHRVGEPLSKRLPIKPTLDLLRERTMTKDERSDVGWKTDFCHQQAIDQNHAIGVDYLYKATARSPRRYYRPFPVPPGHRRPTHCGPPVKNRLTEGRRLEETRRKSIWIERVLAKNEGLTTLQGKPYKPTEVKVNLAMRARHRLVPAIDHKNAWISLPSEANWEADPLAERKIAGIALNEAMLDSLNNDYPWGDGVKVGRTQIRISRNAKTRENKEEAYRSRKEVAATSATTTGDDGQGPEILEMDFGEFKSKKKVRRTGKPFSTGERPFTTHEGSKNSKKPPVPEPTEYKSYYEKSDRPWVPKMDEEVVPSTCGVPQKPFLQSLHHYASYYYTHANPCPDVFEAMDLPSHIALGMIIQEVISDFAFKLGKESQVEDIKVKQEKLEFARNLTEWEKAAATEVRSRVLPPSSDEDGPDMNQDLRQRIQQQKKEEQKFIKRTRRRWSKQCKRAILYNAGKDEYIDDDSDYNEDGHMFDGDVNLSVDDKYWEELRYLKQARFHPREVVSNRFLVNGHDTPEEKKDKEHSMKQRPLKSGARSKETPIKDQDAGEERQEDQEQVQPLQYNQPFIFELDERSSDEEDEE</sequence>
<dbReference type="EMBL" id="JAAAHW010009819">
    <property type="protein sequence ID" value="KAF9935960.1"/>
    <property type="molecule type" value="Genomic_DNA"/>
</dbReference>
<name>A0A9P6ILK0_9FUNG</name>
<evidence type="ECO:0000256" key="1">
    <source>
        <dbReference type="SAM" id="MobiDB-lite"/>
    </source>
</evidence>
<organism evidence="2 3">
    <name type="scientific">Modicella reniformis</name>
    <dbReference type="NCBI Taxonomy" id="1440133"/>
    <lineage>
        <taxon>Eukaryota</taxon>
        <taxon>Fungi</taxon>
        <taxon>Fungi incertae sedis</taxon>
        <taxon>Mucoromycota</taxon>
        <taxon>Mortierellomycotina</taxon>
        <taxon>Mortierellomycetes</taxon>
        <taxon>Mortierellales</taxon>
        <taxon>Mortierellaceae</taxon>
        <taxon>Modicella</taxon>
    </lineage>
</organism>
<dbReference type="Proteomes" id="UP000749646">
    <property type="component" value="Unassembled WGS sequence"/>
</dbReference>
<dbReference type="OrthoDB" id="2565191at2759"/>
<dbReference type="AlphaFoldDB" id="A0A9P6ILK0"/>
<accession>A0A9P6ILK0</accession>
<feature type="region of interest" description="Disordered" evidence="1">
    <location>
        <begin position="241"/>
        <end position="262"/>
    </location>
</feature>
<gene>
    <name evidence="2" type="ORF">BGZ65_002845</name>
</gene>
<feature type="compositionally biased region" description="Basic and acidic residues" evidence="1">
    <location>
        <begin position="381"/>
        <end position="396"/>
    </location>
</feature>
<feature type="region of interest" description="Disordered" evidence="1">
    <location>
        <begin position="381"/>
        <end position="461"/>
    </location>
</feature>
<reference evidence="2" key="1">
    <citation type="journal article" date="2020" name="Fungal Divers.">
        <title>Resolving the Mortierellaceae phylogeny through synthesis of multi-gene phylogenetics and phylogenomics.</title>
        <authorList>
            <person name="Vandepol N."/>
            <person name="Liber J."/>
            <person name="Desiro A."/>
            <person name="Na H."/>
            <person name="Kennedy M."/>
            <person name="Barry K."/>
            <person name="Grigoriev I.V."/>
            <person name="Miller A.N."/>
            <person name="O'Donnell K."/>
            <person name="Stajich J.E."/>
            <person name="Bonito G."/>
        </authorList>
    </citation>
    <scope>NUCLEOTIDE SEQUENCE</scope>
    <source>
        <strain evidence="2">MES-2147</strain>
    </source>
</reference>
<proteinExistence type="predicted"/>
<evidence type="ECO:0000313" key="2">
    <source>
        <dbReference type="EMBL" id="KAF9935960.1"/>
    </source>
</evidence>
<evidence type="ECO:0000313" key="3">
    <source>
        <dbReference type="Proteomes" id="UP000749646"/>
    </source>
</evidence>
<protein>
    <submittedName>
        <fullName evidence="2">Uncharacterized protein</fullName>
    </submittedName>
</protein>
<feature type="compositionally biased region" description="Basic and acidic residues" evidence="1">
    <location>
        <begin position="708"/>
        <end position="722"/>
    </location>
</feature>
<comment type="caution">
    <text evidence="2">The sequence shown here is derived from an EMBL/GenBank/DDBJ whole genome shotgun (WGS) entry which is preliminary data.</text>
</comment>
<keyword evidence="3" id="KW-1185">Reference proteome</keyword>
<feature type="compositionally biased region" description="Basic and acidic residues" evidence="1">
    <location>
        <begin position="686"/>
        <end position="698"/>
    </location>
</feature>